<dbReference type="Pfam" id="PF00280">
    <property type="entry name" value="potato_inhibit"/>
    <property type="match status" value="1"/>
</dbReference>
<evidence type="ECO:0000256" key="2">
    <source>
        <dbReference type="ARBA" id="ARBA00022690"/>
    </source>
</evidence>
<name>A0A811RZX4_9POAL</name>
<dbReference type="GO" id="GO:0004867">
    <property type="term" value="F:serine-type endopeptidase inhibitor activity"/>
    <property type="evidence" value="ECO:0007669"/>
    <property type="project" value="UniProtKB-KW"/>
</dbReference>
<comment type="caution">
    <text evidence="4">The sequence shown here is derived from an EMBL/GenBank/DDBJ whole genome shotgun (WGS) entry which is preliminary data.</text>
</comment>
<dbReference type="InterPro" id="IPR036354">
    <property type="entry name" value="Prot_inh_pot1_sf"/>
</dbReference>
<dbReference type="PRINTS" id="PR00292">
    <property type="entry name" value="POTATOINHBTR"/>
</dbReference>
<evidence type="ECO:0000256" key="1">
    <source>
        <dbReference type="ARBA" id="ARBA00008210"/>
    </source>
</evidence>
<dbReference type="PANTHER" id="PTHR33091:SF7">
    <property type="entry name" value="INHIBITOR I FAMILY PROTEIN"/>
    <property type="match status" value="1"/>
</dbReference>
<dbReference type="Gene3D" id="3.30.10.10">
    <property type="entry name" value="Trypsin Inhibitor V, subunit A"/>
    <property type="match status" value="1"/>
</dbReference>
<dbReference type="OrthoDB" id="599354at2759"/>
<keyword evidence="3" id="KW-0722">Serine protease inhibitor</keyword>
<keyword evidence="2" id="KW-0646">Protease inhibitor</keyword>
<dbReference type="Proteomes" id="UP000604825">
    <property type="component" value="Unassembled WGS sequence"/>
</dbReference>
<comment type="similarity">
    <text evidence="1">Belongs to the protease inhibitor I13 (potato type I serine protease inhibitor) family.</text>
</comment>
<dbReference type="PANTHER" id="PTHR33091">
    <property type="entry name" value="PROTEIN, PUTATIVE, EXPRESSED-RELATED"/>
    <property type="match status" value="1"/>
</dbReference>
<reference evidence="4" key="1">
    <citation type="submission" date="2020-10" db="EMBL/GenBank/DDBJ databases">
        <authorList>
            <person name="Han B."/>
            <person name="Lu T."/>
            <person name="Zhao Q."/>
            <person name="Huang X."/>
            <person name="Zhao Y."/>
        </authorList>
    </citation>
    <scope>NUCLEOTIDE SEQUENCE</scope>
</reference>
<dbReference type="InterPro" id="IPR000864">
    <property type="entry name" value="Prot_inh_pot1"/>
</dbReference>
<protein>
    <submittedName>
        <fullName evidence="4">Uncharacterized protein</fullName>
    </submittedName>
</protein>
<dbReference type="SUPFAM" id="SSF54654">
    <property type="entry name" value="CI-2 family of serine protease inhibitors"/>
    <property type="match status" value="1"/>
</dbReference>
<evidence type="ECO:0000313" key="5">
    <source>
        <dbReference type="Proteomes" id="UP000604825"/>
    </source>
</evidence>
<sequence>MSDNSKKSWPEVEGLPSEAAKHKILADRPDVQVVVLPDGSVVTTDFNDKRVRVFVDKADNVAKVPKIG</sequence>
<dbReference type="EMBL" id="CAJGYO010000017">
    <property type="protein sequence ID" value="CAD6334096.1"/>
    <property type="molecule type" value="Genomic_DNA"/>
</dbReference>
<accession>A0A811RZX4</accession>
<gene>
    <name evidence="4" type="ORF">NCGR_LOCUS58194</name>
</gene>
<proteinExistence type="inferred from homology"/>
<evidence type="ECO:0000313" key="4">
    <source>
        <dbReference type="EMBL" id="CAD6334096.1"/>
    </source>
</evidence>
<evidence type="ECO:0000256" key="3">
    <source>
        <dbReference type="ARBA" id="ARBA00022900"/>
    </source>
</evidence>
<organism evidence="4 5">
    <name type="scientific">Miscanthus lutarioriparius</name>
    <dbReference type="NCBI Taxonomy" id="422564"/>
    <lineage>
        <taxon>Eukaryota</taxon>
        <taxon>Viridiplantae</taxon>
        <taxon>Streptophyta</taxon>
        <taxon>Embryophyta</taxon>
        <taxon>Tracheophyta</taxon>
        <taxon>Spermatophyta</taxon>
        <taxon>Magnoliopsida</taxon>
        <taxon>Liliopsida</taxon>
        <taxon>Poales</taxon>
        <taxon>Poaceae</taxon>
        <taxon>PACMAD clade</taxon>
        <taxon>Panicoideae</taxon>
        <taxon>Andropogonodae</taxon>
        <taxon>Andropogoneae</taxon>
        <taxon>Saccharinae</taxon>
        <taxon>Miscanthus</taxon>
    </lineage>
</organism>
<dbReference type="GO" id="GO:0009611">
    <property type="term" value="P:response to wounding"/>
    <property type="evidence" value="ECO:0007669"/>
    <property type="project" value="InterPro"/>
</dbReference>
<keyword evidence="5" id="KW-1185">Reference proteome</keyword>
<dbReference type="AlphaFoldDB" id="A0A811RZX4"/>